<gene>
    <name evidence="1" type="ORF">L9F63_026696</name>
</gene>
<keyword evidence="2" id="KW-1185">Reference proteome</keyword>
<feature type="non-terminal residue" evidence="1">
    <location>
        <position position="83"/>
    </location>
</feature>
<proteinExistence type="predicted"/>
<reference evidence="1" key="1">
    <citation type="journal article" date="2023" name="IScience">
        <title>Live-bearing cockroach genome reveals convergent evolutionary mechanisms linked to viviparity in insects and beyond.</title>
        <authorList>
            <person name="Fouks B."/>
            <person name="Harrison M.C."/>
            <person name="Mikhailova A.A."/>
            <person name="Marchal E."/>
            <person name="English S."/>
            <person name="Carruthers M."/>
            <person name="Jennings E.C."/>
            <person name="Chiamaka E.L."/>
            <person name="Frigard R.A."/>
            <person name="Pippel M."/>
            <person name="Attardo G.M."/>
            <person name="Benoit J.B."/>
            <person name="Bornberg-Bauer E."/>
            <person name="Tobe S.S."/>
        </authorList>
    </citation>
    <scope>NUCLEOTIDE SEQUENCE</scope>
    <source>
        <strain evidence="1">Stay&amp;Tobe</strain>
    </source>
</reference>
<comment type="caution">
    <text evidence="1">The sequence shown here is derived from an EMBL/GenBank/DDBJ whole genome shotgun (WGS) entry which is preliminary data.</text>
</comment>
<protein>
    <submittedName>
        <fullName evidence="1">Uncharacterized protein</fullName>
    </submittedName>
</protein>
<sequence>FPCLKNTKYEVWLVDESYNQKLLALSEESGQLRVNLDHQVKQLILVSDSLQNTTISLSFASNKYTIKQNQDLCNKAKDKNGIF</sequence>
<name>A0AAD8EQW5_DIPPU</name>
<dbReference type="Proteomes" id="UP001233999">
    <property type="component" value="Unassembled WGS sequence"/>
</dbReference>
<evidence type="ECO:0000313" key="2">
    <source>
        <dbReference type="Proteomes" id="UP001233999"/>
    </source>
</evidence>
<dbReference type="EMBL" id="JASPKZ010001103">
    <property type="protein sequence ID" value="KAJ9598769.1"/>
    <property type="molecule type" value="Genomic_DNA"/>
</dbReference>
<organism evidence="1 2">
    <name type="scientific">Diploptera punctata</name>
    <name type="common">Pacific beetle cockroach</name>
    <dbReference type="NCBI Taxonomy" id="6984"/>
    <lineage>
        <taxon>Eukaryota</taxon>
        <taxon>Metazoa</taxon>
        <taxon>Ecdysozoa</taxon>
        <taxon>Arthropoda</taxon>
        <taxon>Hexapoda</taxon>
        <taxon>Insecta</taxon>
        <taxon>Pterygota</taxon>
        <taxon>Neoptera</taxon>
        <taxon>Polyneoptera</taxon>
        <taxon>Dictyoptera</taxon>
        <taxon>Blattodea</taxon>
        <taxon>Blaberoidea</taxon>
        <taxon>Blaberidae</taxon>
        <taxon>Diplopterinae</taxon>
        <taxon>Diploptera</taxon>
    </lineage>
</organism>
<evidence type="ECO:0000313" key="1">
    <source>
        <dbReference type="EMBL" id="KAJ9598769.1"/>
    </source>
</evidence>
<dbReference type="AlphaFoldDB" id="A0AAD8EQW5"/>
<reference evidence="1" key="2">
    <citation type="submission" date="2023-05" db="EMBL/GenBank/DDBJ databases">
        <authorList>
            <person name="Fouks B."/>
        </authorList>
    </citation>
    <scope>NUCLEOTIDE SEQUENCE</scope>
    <source>
        <strain evidence="1">Stay&amp;Tobe</strain>
        <tissue evidence="1">Testes</tissue>
    </source>
</reference>
<accession>A0AAD8EQW5</accession>